<evidence type="ECO:0000256" key="2">
    <source>
        <dbReference type="ARBA" id="ARBA00023315"/>
    </source>
</evidence>
<dbReference type="GO" id="GO:0016747">
    <property type="term" value="F:acyltransferase activity, transferring groups other than amino-acyl groups"/>
    <property type="evidence" value="ECO:0007669"/>
    <property type="project" value="InterPro"/>
</dbReference>
<protein>
    <submittedName>
        <fullName evidence="4">Ribosomal protein S18 acetylase RimI</fullName>
    </submittedName>
</protein>
<gene>
    <name evidence="4" type="ORF">SAMN05192585_14915</name>
</gene>
<dbReference type="CDD" id="cd04301">
    <property type="entry name" value="NAT_SF"/>
    <property type="match status" value="1"/>
</dbReference>
<dbReference type="InterPro" id="IPR050680">
    <property type="entry name" value="YpeA/RimI_acetyltransf"/>
</dbReference>
<organism evidence="4 5">
    <name type="scientific">Acetanaerobacterium elongatum</name>
    <dbReference type="NCBI Taxonomy" id="258515"/>
    <lineage>
        <taxon>Bacteria</taxon>
        <taxon>Bacillati</taxon>
        <taxon>Bacillota</taxon>
        <taxon>Clostridia</taxon>
        <taxon>Eubacteriales</taxon>
        <taxon>Oscillospiraceae</taxon>
        <taxon>Acetanaerobacterium</taxon>
    </lineage>
</organism>
<keyword evidence="2" id="KW-0012">Acyltransferase</keyword>
<dbReference type="PROSITE" id="PS51186">
    <property type="entry name" value="GNAT"/>
    <property type="match status" value="1"/>
</dbReference>
<feature type="domain" description="N-acetyltransferase" evidence="3">
    <location>
        <begin position="1"/>
        <end position="151"/>
    </location>
</feature>
<proteinExistence type="predicted"/>
<evidence type="ECO:0000313" key="5">
    <source>
        <dbReference type="Proteomes" id="UP000199182"/>
    </source>
</evidence>
<dbReference type="PANTHER" id="PTHR43420">
    <property type="entry name" value="ACETYLTRANSFERASE"/>
    <property type="match status" value="1"/>
</dbReference>
<reference evidence="4 5" key="1">
    <citation type="submission" date="2016-10" db="EMBL/GenBank/DDBJ databases">
        <authorList>
            <person name="de Groot N.N."/>
        </authorList>
    </citation>
    <scope>NUCLEOTIDE SEQUENCE [LARGE SCALE GENOMIC DNA]</scope>
    <source>
        <strain evidence="4 5">CGMCC 1.5012</strain>
    </source>
</reference>
<keyword evidence="5" id="KW-1185">Reference proteome</keyword>
<evidence type="ECO:0000313" key="4">
    <source>
        <dbReference type="EMBL" id="SDO04281.1"/>
    </source>
</evidence>
<dbReference type="Pfam" id="PF13508">
    <property type="entry name" value="Acetyltransf_7"/>
    <property type="match status" value="1"/>
</dbReference>
<dbReference type="InterPro" id="IPR016181">
    <property type="entry name" value="Acyl_CoA_acyltransferase"/>
</dbReference>
<dbReference type="SUPFAM" id="SSF55729">
    <property type="entry name" value="Acyl-CoA N-acyltransferases (Nat)"/>
    <property type="match status" value="1"/>
</dbReference>
<dbReference type="Proteomes" id="UP000199182">
    <property type="component" value="Unassembled WGS sequence"/>
</dbReference>
<name>A0A1H0GBS2_9FIRM</name>
<keyword evidence="4" id="KW-0687">Ribonucleoprotein</keyword>
<dbReference type="Gene3D" id="3.40.630.30">
    <property type="match status" value="1"/>
</dbReference>
<dbReference type="EMBL" id="FNID01000049">
    <property type="protein sequence ID" value="SDO04281.1"/>
    <property type="molecule type" value="Genomic_DNA"/>
</dbReference>
<sequence length="151" mass="17388">MEYRKATLQDIDELVDIRIAMRNERENVKEIDIVQFRENTRAYFQTGMTDNSYISWVAVENSNIVSISGMCFYRIPPTYANITGLVAYVMSVYTKPEFRRRGIAQALFEHLLAEAENRGCTVITLNASPMGRSLYEKYGFTANNQAKKLHL</sequence>
<dbReference type="AlphaFoldDB" id="A0A1H0GBS2"/>
<keyword evidence="1" id="KW-0808">Transferase</keyword>
<dbReference type="STRING" id="258515.SAMN05192585_14915"/>
<dbReference type="RefSeq" id="WP_092643298.1">
    <property type="nucleotide sequence ID" value="NZ_FNID01000049.1"/>
</dbReference>
<dbReference type="GO" id="GO:0005840">
    <property type="term" value="C:ribosome"/>
    <property type="evidence" value="ECO:0007669"/>
    <property type="project" value="UniProtKB-KW"/>
</dbReference>
<dbReference type="OrthoDB" id="9800797at2"/>
<accession>A0A1H0GBS2</accession>
<dbReference type="InterPro" id="IPR000182">
    <property type="entry name" value="GNAT_dom"/>
</dbReference>
<keyword evidence="4" id="KW-0689">Ribosomal protein</keyword>
<evidence type="ECO:0000256" key="1">
    <source>
        <dbReference type="ARBA" id="ARBA00022679"/>
    </source>
</evidence>
<evidence type="ECO:0000259" key="3">
    <source>
        <dbReference type="PROSITE" id="PS51186"/>
    </source>
</evidence>